<dbReference type="Proteomes" id="UP000177811">
    <property type="component" value="Unassembled WGS sequence"/>
</dbReference>
<gene>
    <name evidence="2" type="ORF">A3C16_04025</name>
</gene>
<evidence type="ECO:0000313" key="2">
    <source>
        <dbReference type="EMBL" id="OHA02237.1"/>
    </source>
</evidence>
<reference evidence="2 3" key="1">
    <citation type="journal article" date="2016" name="Nat. Commun.">
        <title>Thousands of microbial genomes shed light on interconnected biogeochemical processes in an aquifer system.</title>
        <authorList>
            <person name="Anantharaman K."/>
            <person name="Brown C.T."/>
            <person name="Hug L.A."/>
            <person name="Sharon I."/>
            <person name="Castelle C.J."/>
            <person name="Probst A.J."/>
            <person name="Thomas B.C."/>
            <person name="Singh A."/>
            <person name="Wilkins M.J."/>
            <person name="Karaoz U."/>
            <person name="Brodie E.L."/>
            <person name="Williams K.H."/>
            <person name="Hubbard S.S."/>
            <person name="Banfield J.F."/>
        </authorList>
    </citation>
    <scope>NUCLEOTIDE SEQUENCE [LARGE SCALE GENOMIC DNA]</scope>
</reference>
<dbReference type="AlphaFoldDB" id="A0A1G2KS14"/>
<evidence type="ECO:0000256" key="1">
    <source>
        <dbReference type="SAM" id="Coils"/>
    </source>
</evidence>
<feature type="coiled-coil region" evidence="1">
    <location>
        <begin position="10"/>
        <end position="37"/>
    </location>
</feature>
<protein>
    <submittedName>
        <fullName evidence="2">Uncharacterized protein</fullName>
    </submittedName>
</protein>
<keyword evidence="1" id="KW-0175">Coiled coil</keyword>
<name>A0A1G2KS14_9BACT</name>
<proteinExistence type="predicted"/>
<accession>A0A1G2KS14</accession>
<sequence>MTPRQIRRRRAEIEAQLLLLETKKRVLERELIVLQSECEHQNIVDTKGGDLYCSDCEKARV</sequence>
<comment type="caution">
    <text evidence="2">The sequence shown here is derived from an EMBL/GenBank/DDBJ whole genome shotgun (WGS) entry which is preliminary data.</text>
</comment>
<dbReference type="EMBL" id="MHQL01000041">
    <property type="protein sequence ID" value="OHA02237.1"/>
    <property type="molecule type" value="Genomic_DNA"/>
</dbReference>
<organism evidence="2 3">
    <name type="scientific">Candidatus Sungbacteria bacterium RIFCSPHIGHO2_02_FULL_51_29</name>
    <dbReference type="NCBI Taxonomy" id="1802273"/>
    <lineage>
        <taxon>Bacteria</taxon>
        <taxon>Candidatus Sungiibacteriota</taxon>
    </lineage>
</organism>
<evidence type="ECO:0000313" key="3">
    <source>
        <dbReference type="Proteomes" id="UP000177811"/>
    </source>
</evidence>